<dbReference type="EMBL" id="NBNE01003200">
    <property type="protein sequence ID" value="OWZ08306.1"/>
    <property type="molecule type" value="Genomic_DNA"/>
</dbReference>
<evidence type="ECO:0008006" key="4">
    <source>
        <dbReference type="Google" id="ProtNLM"/>
    </source>
</evidence>
<keyword evidence="3" id="KW-1185">Reference proteome</keyword>
<dbReference type="Gene3D" id="3.40.395.10">
    <property type="entry name" value="Adenoviral Proteinase, Chain A"/>
    <property type="match status" value="1"/>
</dbReference>
<dbReference type="SUPFAM" id="SSF54001">
    <property type="entry name" value="Cysteine proteinases"/>
    <property type="match status" value="1"/>
</dbReference>
<dbReference type="InterPro" id="IPR038765">
    <property type="entry name" value="Papain-like_cys_pep_sf"/>
</dbReference>
<dbReference type="Proteomes" id="UP000198211">
    <property type="component" value="Unassembled WGS sequence"/>
</dbReference>
<dbReference type="AlphaFoldDB" id="A0A225VS75"/>
<proteinExistence type="predicted"/>
<accession>A0A225VS75</accession>
<evidence type="ECO:0000256" key="1">
    <source>
        <dbReference type="SAM" id="MobiDB-lite"/>
    </source>
</evidence>
<name>A0A225VS75_9STRA</name>
<protein>
    <recommendedName>
        <fullName evidence="4">Ubiquitin-like protease family profile domain-containing protein</fullName>
    </recommendedName>
</protein>
<dbReference type="STRING" id="4795.A0A225VS75"/>
<comment type="caution">
    <text evidence="2">The sequence shown here is derived from an EMBL/GenBank/DDBJ whole genome shotgun (WGS) entry which is preliminary data.</text>
</comment>
<organism evidence="2 3">
    <name type="scientific">Phytophthora megakarya</name>
    <dbReference type="NCBI Taxonomy" id="4795"/>
    <lineage>
        <taxon>Eukaryota</taxon>
        <taxon>Sar</taxon>
        <taxon>Stramenopiles</taxon>
        <taxon>Oomycota</taxon>
        <taxon>Peronosporomycetes</taxon>
        <taxon>Peronosporales</taxon>
        <taxon>Peronosporaceae</taxon>
        <taxon>Phytophthora</taxon>
    </lineage>
</organism>
<dbReference type="OrthoDB" id="127875at2759"/>
<gene>
    <name evidence="2" type="ORF">PHMEG_00019171</name>
</gene>
<feature type="region of interest" description="Disordered" evidence="1">
    <location>
        <begin position="329"/>
        <end position="364"/>
    </location>
</feature>
<evidence type="ECO:0000313" key="2">
    <source>
        <dbReference type="EMBL" id="OWZ08306.1"/>
    </source>
</evidence>
<evidence type="ECO:0000313" key="3">
    <source>
        <dbReference type="Proteomes" id="UP000198211"/>
    </source>
</evidence>
<sequence>MKTTARERDSKWSVSAETGRRQAGEVIFRGLLTSLIREQPGLVETQRRLAGIIVKKSRTNYGSVFPAPLQASGSLPEAVVYIEYRGKRNCNFSRSHTETFKRVEILKVCVQLGLNMHKLHIEYGLPSPHPSAPQQADFQYSILDRANPPSWLSDAAIRACCERLMMDYPHCRYSGFIAATVKTKHTRTCDEVPVDSTMRDRILCQVGEPRVNTVLIALSFGNAHWCCVVINVQAKCIFYYDHLNQYPYRSAESSIWTHLKIRGLHDYDVIAQNNPIQFDTFRCGVYTCWMFIRQCITGLHVDMSITALPIRRFELFLYMLTGCILPTESQTSSNGDGMEEESETPPKEHAQDDTEEVPPTQAAQ</sequence>
<reference evidence="3" key="1">
    <citation type="submission" date="2017-03" db="EMBL/GenBank/DDBJ databases">
        <title>Phytopthora megakarya and P. palmivora, two closely related causual agents of cacao black pod achieved similar genome size and gene model numbers by different mechanisms.</title>
        <authorList>
            <person name="Ali S."/>
            <person name="Shao J."/>
            <person name="Larry D.J."/>
            <person name="Kronmiller B."/>
            <person name="Shen D."/>
            <person name="Strem M.D."/>
            <person name="Melnick R.L."/>
            <person name="Guiltinan M.J."/>
            <person name="Tyler B.M."/>
            <person name="Meinhardt L.W."/>
            <person name="Bailey B.A."/>
        </authorList>
    </citation>
    <scope>NUCLEOTIDE SEQUENCE [LARGE SCALE GENOMIC DNA]</scope>
    <source>
        <strain evidence="3">zdho120</strain>
    </source>
</reference>